<feature type="compositionally biased region" description="Acidic residues" evidence="1">
    <location>
        <begin position="125"/>
        <end position="137"/>
    </location>
</feature>
<evidence type="ECO:0000313" key="2">
    <source>
        <dbReference type="EMBL" id="WOL01405.1"/>
    </source>
</evidence>
<reference evidence="2 3" key="1">
    <citation type="submission" date="2023-10" db="EMBL/GenBank/DDBJ databases">
        <title>Chromosome-scale genome assembly provides insights into flower coloration mechanisms of Canna indica.</title>
        <authorList>
            <person name="Li C."/>
        </authorList>
    </citation>
    <scope>NUCLEOTIDE SEQUENCE [LARGE SCALE GENOMIC DNA]</scope>
    <source>
        <tissue evidence="2">Flower</tissue>
    </source>
</reference>
<feature type="region of interest" description="Disordered" evidence="1">
    <location>
        <begin position="77"/>
        <end position="181"/>
    </location>
</feature>
<gene>
    <name evidence="2" type="ORF">Cni_G10121</name>
</gene>
<proteinExistence type="predicted"/>
<sequence length="181" mass="18794">MNTGQEYKPVKCPAGRSSSCINRALPRISSSLIPLPLAATLCSSSGSAMASTEVESAPFVDAPVYAEPSIEEVAIEAETTVEEPKEKEEEAADPQVTEAEAEPEDTAAEAPAVEISEPEVAVDPTTEEAEPEAEPEEAAPAAEETTKPAAEEPDVVEKAATSVVEEVTAEEPAAEEVAASE</sequence>
<evidence type="ECO:0000256" key="1">
    <source>
        <dbReference type="SAM" id="MobiDB-lite"/>
    </source>
</evidence>
<dbReference type="EMBL" id="CP136892">
    <property type="protein sequence ID" value="WOL01405.1"/>
    <property type="molecule type" value="Genomic_DNA"/>
</dbReference>
<keyword evidence="3" id="KW-1185">Reference proteome</keyword>
<evidence type="ECO:0000313" key="3">
    <source>
        <dbReference type="Proteomes" id="UP001327560"/>
    </source>
</evidence>
<protein>
    <submittedName>
        <fullName evidence="2">Uncharacterized protein</fullName>
    </submittedName>
</protein>
<name>A0AAQ3K3R0_9LILI</name>
<dbReference type="AlphaFoldDB" id="A0AAQ3K3R0"/>
<accession>A0AAQ3K3R0</accession>
<dbReference type="Proteomes" id="UP001327560">
    <property type="component" value="Chromosome 3"/>
</dbReference>
<organism evidence="2 3">
    <name type="scientific">Canna indica</name>
    <name type="common">Indian-shot</name>
    <dbReference type="NCBI Taxonomy" id="4628"/>
    <lineage>
        <taxon>Eukaryota</taxon>
        <taxon>Viridiplantae</taxon>
        <taxon>Streptophyta</taxon>
        <taxon>Embryophyta</taxon>
        <taxon>Tracheophyta</taxon>
        <taxon>Spermatophyta</taxon>
        <taxon>Magnoliopsida</taxon>
        <taxon>Liliopsida</taxon>
        <taxon>Zingiberales</taxon>
        <taxon>Cannaceae</taxon>
        <taxon>Canna</taxon>
    </lineage>
</organism>